<evidence type="ECO:0000256" key="1">
    <source>
        <dbReference type="ARBA" id="ARBA00009986"/>
    </source>
</evidence>
<evidence type="ECO:0000256" key="6">
    <source>
        <dbReference type="SAM" id="MobiDB-lite"/>
    </source>
</evidence>
<dbReference type="InterPro" id="IPR016163">
    <property type="entry name" value="Ald_DH_C"/>
</dbReference>
<feature type="compositionally biased region" description="Basic and acidic residues" evidence="6">
    <location>
        <begin position="71"/>
        <end position="84"/>
    </location>
</feature>
<accession>A0A453YJH4</accession>
<evidence type="ECO:0000256" key="3">
    <source>
        <dbReference type="ARBA" id="ARBA00023027"/>
    </source>
</evidence>
<dbReference type="VEuPathDB" id="VectorBase:AARA017836"/>
<dbReference type="VEuPathDB" id="VectorBase:AARA21_012251"/>
<dbReference type="InterPro" id="IPR016161">
    <property type="entry name" value="Ald_DH/histidinol_DH"/>
</dbReference>
<reference evidence="9" key="1">
    <citation type="submission" date="2022-08" db="UniProtKB">
        <authorList>
            <consortium name="EnsemblMetazoa"/>
        </authorList>
    </citation>
    <scope>IDENTIFICATION</scope>
    <source>
        <strain evidence="9">Dongola</strain>
    </source>
</reference>
<feature type="active site" evidence="4">
    <location>
        <position position="324"/>
    </location>
</feature>
<feature type="region of interest" description="Disordered" evidence="6">
    <location>
        <begin position="1"/>
        <end position="94"/>
    </location>
</feature>
<dbReference type="GO" id="GO:0005737">
    <property type="term" value="C:cytoplasm"/>
    <property type="evidence" value="ECO:0007669"/>
    <property type="project" value="TreeGrafter"/>
</dbReference>
<feature type="compositionally biased region" description="Low complexity" evidence="6">
    <location>
        <begin position="61"/>
        <end position="70"/>
    </location>
</feature>
<sequence>MDKPKSALNIAEETRLFGEVPQVTLALSGTETSKPPSVKENVLKPSSDSIENHDGQHDTKSSGISSTTSSMKDDPSRDGQHLDESNLGQQPDSMTTVVIDIEATSGGSIAPDYINMSFSDIVQQLRTTFNSGKTRDVDFRLNQLKALLRCYEENTAEMANVLAADLRKHKQEAHLLEIEFILNDLRNTLYNLREWVKPEKPEKSLVNVMDGVYIYKDPYGVVLVIGAWNYPLQLTLVPVAAAIAAGNCVVIKPSEVAPASAKFIAETLPKYLSQDCYRVVTGGPKETSELLKEKFDYVFYTGSGRVGKIIHQACSENLTPCTLELGGKSPCYLDGTANIAIAARRILWGKFINAGQTCIAPDYILCSKQVQKQFLEEARKVLNEWYGANPKDSPDLCRIINQNHFQRLTSLLKGANVAIGGETDLQDRYISPTILIDVKSTDPVMQDEIFGPILPILNVDNAYDAIKFINSRPPPLVMYIFTLDTKIQELFVTGTRSGSMCLNDTIMQDKPLCLYLFTENIEDRDAFIANTSSGGVCVNDALTHFAVEALPFGGVGPSGMGSYHGKYSFDTFVHKKSCLTKDFNPIGEKLAASRYPPYSESKLSFLSTLLKKRQGINLHFLPYLLMFGIGVASTLVVSTILKDDD</sequence>
<keyword evidence="3" id="KW-0520">NAD</keyword>
<dbReference type="InterPro" id="IPR029510">
    <property type="entry name" value="Ald_DH_CS_GLU"/>
</dbReference>
<dbReference type="Proteomes" id="UP000075840">
    <property type="component" value="Unassembled WGS sequence"/>
</dbReference>
<keyword evidence="7" id="KW-0812">Transmembrane</keyword>
<feature type="domain" description="Aldehyde dehydrogenase" evidence="8">
    <location>
        <begin position="515"/>
        <end position="577"/>
    </location>
</feature>
<dbReference type="PANTHER" id="PTHR43570">
    <property type="entry name" value="ALDEHYDE DEHYDROGENASE"/>
    <property type="match status" value="1"/>
</dbReference>
<keyword evidence="7" id="KW-1133">Transmembrane helix</keyword>
<proteinExistence type="inferred from homology"/>
<dbReference type="InterPro" id="IPR015590">
    <property type="entry name" value="Aldehyde_DH_dom"/>
</dbReference>
<dbReference type="PROSITE" id="PS00070">
    <property type="entry name" value="ALDEHYDE_DEHYDR_CYS"/>
    <property type="match status" value="1"/>
</dbReference>
<evidence type="ECO:0000256" key="7">
    <source>
        <dbReference type="SAM" id="Phobius"/>
    </source>
</evidence>
<keyword evidence="10" id="KW-1185">Reference proteome</keyword>
<dbReference type="EMBL" id="APCN01002922">
    <property type="status" value="NOT_ANNOTATED_CDS"/>
    <property type="molecule type" value="Genomic_DNA"/>
</dbReference>
<evidence type="ECO:0000256" key="4">
    <source>
        <dbReference type="PROSITE-ProRule" id="PRU10007"/>
    </source>
</evidence>
<organism evidence="9 10">
    <name type="scientific">Anopheles arabiensis</name>
    <name type="common">Mosquito</name>
    <dbReference type="NCBI Taxonomy" id="7173"/>
    <lineage>
        <taxon>Eukaryota</taxon>
        <taxon>Metazoa</taxon>
        <taxon>Ecdysozoa</taxon>
        <taxon>Arthropoda</taxon>
        <taxon>Hexapoda</taxon>
        <taxon>Insecta</taxon>
        <taxon>Pterygota</taxon>
        <taxon>Neoptera</taxon>
        <taxon>Endopterygota</taxon>
        <taxon>Diptera</taxon>
        <taxon>Nematocera</taxon>
        <taxon>Culicoidea</taxon>
        <taxon>Culicidae</taxon>
        <taxon>Anophelinae</taxon>
        <taxon>Anopheles</taxon>
    </lineage>
</organism>
<dbReference type="InterPro" id="IPR012394">
    <property type="entry name" value="Aldehyde_DH_NAD(P)"/>
</dbReference>
<keyword evidence="2 5" id="KW-0560">Oxidoreductase</keyword>
<evidence type="ECO:0000256" key="2">
    <source>
        <dbReference type="ARBA" id="ARBA00023002"/>
    </source>
</evidence>
<dbReference type="InterPro" id="IPR016160">
    <property type="entry name" value="Ald_DH_CS_CYS"/>
</dbReference>
<dbReference type="SUPFAM" id="SSF53720">
    <property type="entry name" value="ALDH-like"/>
    <property type="match status" value="2"/>
</dbReference>
<dbReference type="EnsemblMetazoa" id="AARA017836-RB">
    <property type="protein sequence ID" value="AARA017836-PB"/>
    <property type="gene ID" value="AARA017836"/>
</dbReference>
<name>A0A453YJH4_ANOAR</name>
<feature type="compositionally biased region" description="Basic and acidic residues" evidence="6">
    <location>
        <begin position="50"/>
        <end position="60"/>
    </location>
</feature>
<protein>
    <recommendedName>
        <fullName evidence="8">Aldehyde dehydrogenase domain-containing protein</fullName>
    </recommendedName>
</protein>
<dbReference type="GO" id="GO:0004029">
    <property type="term" value="F:aldehyde dehydrogenase (NAD+) activity"/>
    <property type="evidence" value="ECO:0007669"/>
    <property type="project" value="TreeGrafter"/>
</dbReference>
<dbReference type="CDD" id="cd07132">
    <property type="entry name" value="ALDH_F3AB"/>
    <property type="match status" value="1"/>
</dbReference>
<dbReference type="PANTHER" id="PTHR43570:SF16">
    <property type="entry name" value="ALDEHYDE DEHYDROGENASE TYPE III, ISOFORM Q"/>
    <property type="match status" value="1"/>
</dbReference>
<evidence type="ECO:0000259" key="8">
    <source>
        <dbReference type="Pfam" id="PF00171"/>
    </source>
</evidence>
<dbReference type="FunFam" id="3.40.605.10:FF:000004">
    <property type="entry name" value="Aldehyde dehydrogenase"/>
    <property type="match status" value="1"/>
</dbReference>
<evidence type="ECO:0000313" key="10">
    <source>
        <dbReference type="Proteomes" id="UP000075840"/>
    </source>
</evidence>
<keyword evidence="7" id="KW-0472">Membrane</keyword>
<dbReference type="Gene3D" id="3.40.605.10">
    <property type="entry name" value="Aldehyde Dehydrogenase, Chain A, domain 1"/>
    <property type="match status" value="1"/>
</dbReference>
<dbReference type="Pfam" id="PF00171">
    <property type="entry name" value="Aldedh"/>
    <property type="match status" value="2"/>
</dbReference>
<dbReference type="FunFam" id="3.40.309.10:FF:000003">
    <property type="entry name" value="Aldehyde dehydrogenase"/>
    <property type="match status" value="1"/>
</dbReference>
<evidence type="ECO:0000313" key="9">
    <source>
        <dbReference type="EnsemblMetazoa" id="AARA017836-PB"/>
    </source>
</evidence>
<dbReference type="AlphaFoldDB" id="A0A453YJH4"/>
<feature type="domain" description="Aldehyde dehydrogenase" evidence="8">
    <location>
        <begin position="121"/>
        <end position="509"/>
    </location>
</feature>
<dbReference type="PROSITE" id="PS00687">
    <property type="entry name" value="ALDEHYDE_DEHYDR_GLU"/>
    <property type="match status" value="1"/>
</dbReference>
<dbReference type="GO" id="GO:0006081">
    <property type="term" value="P:aldehyde metabolic process"/>
    <property type="evidence" value="ECO:0007669"/>
    <property type="project" value="InterPro"/>
</dbReference>
<evidence type="ECO:0000256" key="5">
    <source>
        <dbReference type="RuleBase" id="RU003345"/>
    </source>
</evidence>
<dbReference type="InterPro" id="IPR016162">
    <property type="entry name" value="Ald_DH_N"/>
</dbReference>
<feature type="compositionally biased region" description="Polar residues" evidence="6">
    <location>
        <begin position="25"/>
        <end position="35"/>
    </location>
</feature>
<comment type="similarity">
    <text evidence="1 5">Belongs to the aldehyde dehydrogenase family.</text>
</comment>
<feature type="transmembrane region" description="Helical" evidence="7">
    <location>
        <begin position="620"/>
        <end position="641"/>
    </location>
</feature>
<dbReference type="Gene3D" id="3.40.309.10">
    <property type="entry name" value="Aldehyde Dehydrogenase, Chain A, domain 2"/>
    <property type="match status" value="2"/>
</dbReference>